<feature type="site" description="Transition state stabilizer" evidence="8">
    <location>
        <position position="29"/>
    </location>
</feature>
<keyword evidence="3 8" id="KW-0028">Amino-acid biosynthesis</keyword>
<keyword evidence="4 8" id="KW-0808">Transferase</keyword>
<dbReference type="RefSeq" id="YP_009244588.1">
    <property type="nucleotide sequence ID" value="NC_029860.1"/>
</dbReference>
<evidence type="ECO:0000256" key="8">
    <source>
        <dbReference type="HAMAP-Rule" id="MF_00082"/>
    </source>
</evidence>
<dbReference type="InterPro" id="IPR004662">
    <property type="entry name" value="AcgluKinase_fam"/>
</dbReference>
<evidence type="ECO:0000259" key="9">
    <source>
        <dbReference type="Pfam" id="PF00696"/>
    </source>
</evidence>
<comment type="similarity">
    <text evidence="8">Belongs to the acetylglutamate kinase family. ArgB subfamily.</text>
</comment>
<dbReference type="Pfam" id="PF00696">
    <property type="entry name" value="AA_kinase"/>
    <property type="match status" value="1"/>
</dbReference>
<dbReference type="EMBL" id="MF401963">
    <property type="protein sequence ID" value="ASP44724.1"/>
    <property type="molecule type" value="Genomic_DNA"/>
</dbReference>
<comment type="function">
    <text evidence="8">Catalyzes the ATP-dependent phosphorylation of N-acetyl-L-glutamate.</text>
</comment>
<feature type="binding site" evidence="8">
    <location>
        <position position="180"/>
    </location>
    <ligand>
        <name>substrate</name>
    </ligand>
</feature>
<keyword evidence="6 8" id="KW-0418">Kinase</keyword>
<evidence type="ECO:0000256" key="1">
    <source>
        <dbReference type="ARBA" id="ARBA00004828"/>
    </source>
</evidence>
<evidence type="ECO:0000313" key="10">
    <source>
        <dbReference type="EMBL" id="AMK96830.1"/>
    </source>
</evidence>
<name>A0A141SEW2_AGACH</name>
<comment type="pathway">
    <text evidence="1 8">Amino-acid biosynthesis; L-arginine biosynthesis; N(2)-acetyl-L-ornithine from L-glutamate: step 2/4.</text>
</comment>
<accession>A0A141SEW2</accession>
<evidence type="ECO:0000256" key="7">
    <source>
        <dbReference type="ARBA" id="ARBA00022840"/>
    </source>
</evidence>
<proteinExistence type="inferred from homology"/>
<evidence type="ECO:0000313" key="11">
    <source>
        <dbReference type="EMBL" id="ASP44724.1"/>
    </source>
</evidence>
<dbReference type="InterPro" id="IPR037528">
    <property type="entry name" value="ArgB"/>
</dbReference>
<dbReference type="GO" id="GO:0005737">
    <property type="term" value="C:cytoplasm"/>
    <property type="evidence" value="ECO:0007669"/>
    <property type="project" value="InterPro"/>
</dbReference>
<dbReference type="EC" id="2.7.2.8" evidence="8"/>
<evidence type="ECO:0000256" key="2">
    <source>
        <dbReference type="ARBA" id="ARBA00022571"/>
    </source>
</evidence>
<reference evidence="10" key="1">
    <citation type="submission" date="2015-07" db="EMBL/GenBank/DDBJ databases">
        <title>Reconstructing the complex evolutionary history of mobile plasmids in red algal genomes.</title>
        <authorList>
            <person name="Lee J."/>
            <person name="Kim K.M."/>
            <person name="Yang E.C."/>
            <person name="Miller K.A."/>
            <person name="Boo S.M."/>
            <person name="Bhattacharya D."/>
            <person name="Yoon H.S."/>
        </authorList>
    </citation>
    <scope>NUCLEOTIDE SEQUENCE</scope>
</reference>
<keyword evidence="10" id="KW-0934">Plastid</keyword>
<feature type="binding site" evidence="8">
    <location>
        <begin position="64"/>
        <end position="65"/>
    </location>
    <ligand>
        <name>substrate</name>
    </ligand>
</feature>
<dbReference type="PRINTS" id="PR01469">
    <property type="entry name" value="CARBMTKINASE"/>
</dbReference>
<keyword evidence="5 8" id="KW-0547">Nucleotide-binding</keyword>
<dbReference type="InterPro" id="IPR036393">
    <property type="entry name" value="AceGlu_kinase-like_sf"/>
</dbReference>
<evidence type="ECO:0000256" key="4">
    <source>
        <dbReference type="ARBA" id="ARBA00022679"/>
    </source>
</evidence>
<reference evidence="11" key="2">
    <citation type="submission" date="2017-06" db="EMBL/GenBank/DDBJ databases">
        <title>Structure and comparision analysis of complete mitochondrion ans plastid genome of economic red alga Gracilaaria chilensis.</title>
        <authorList>
            <person name="Liu N."/>
            <person name="Zhang L."/>
            <person name="Liu T."/>
        </authorList>
    </citation>
    <scope>NUCLEOTIDE SEQUENCE</scope>
</reference>
<organism evidence="10">
    <name type="scientific">Agarophyton chilense</name>
    <name type="common">Red seaweed</name>
    <name type="synonym">Gracilaria chilensis</name>
    <dbReference type="NCBI Taxonomy" id="2510777"/>
    <lineage>
        <taxon>Eukaryota</taxon>
        <taxon>Rhodophyta</taxon>
        <taxon>Florideophyceae</taxon>
        <taxon>Rhodymeniophycidae</taxon>
        <taxon>Gracilariales</taxon>
        <taxon>Gracilariaceae</taxon>
        <taxon>Agarophyton</taxon>
    </lineage>
</organism>
<dbReference type="Gene3D" id="3.40.1160.10">
    <property type="entry name" value="Acetylglutamate kinase-like"/>
    <property type="match status" value="1"/>
</dbReference>
<dbReference type="NCBIfam" id="TIGR00761">
    <property type="entry name" value="argB"/>
    <property type="match status" value="1"/>
</dbReference>
<evidence type="ECO:0000256" key="5">
    <source>
        <dbReference type="ARBA" id="ARBA00022741"/>
    </source>
</evidence>
<gene>
    <name evidence="8 10" type="primary">argB</name>
    <name evidence="10" type="ORF">Gchil_195</name>
</gene>
<dbReference type="CDD" id="cd04250">
    <property type="entry name" value="AAK_NAGK-C"/>
    <property type="match status" value="1"/>
</dbReference>
<dbReference type="GO" id="GO:0003991">
    <property type="term" value="F:acetylglutamate kinase activity"/>
    <property type="evidence" value="ECO:0007669"/>
    <property type="project" value="UniProtKB-UniRule"/>
</dbReference>
<dbReference type="GeneID" id="27219564"/>
<dbReference type="InterPro" id="IPR001048">
    <property type="entry name" value="Asp/Glu/Uridylate_kinase"/>
</dbReference>
<dbReference type="GO" id="GO:0042450">
    <property type="term" value="P:L-arginine biosynthetic process via ornithine"/>
    <property type="evidence" value="ECO:0007669"/>
    <property type="project" value="UniProtKB-UniRule"/>
</dbReference>
<feature type="binding site" evidence="8">
    <location>
        <position position="86"/>
    </location>
    <ligand>
        <name>substrate</name>
    </ligand>
</feature>
<feature type="domain" description="Aspartate/glutamate/uridylate kinase" evidence="9">
    <location>
        <begin position="25"/>
        <end position="262"/>
    </location>
</feature>
<feature type="site" description="Transition state stabilizer" evidence="8">
    <location>
        <position position="243"/>
    </location>
</feature>
<dbReference type="GO" id="GO:0005524">
    <property type="term" value="F:ATP binding"/>
    <property type="evidence" value="ECO:0007669"/>
    <property type="project" value="UniProtKB-UniRule"/>
</dbReference>
<dbReference type="PANTHER" id="PTHR23342:SF0">
    <property type="entry name" value="N-ACETYLGLUTAMATE SYNTHASE, MITOCHONDRIAL"/>
    <property type="match status" value="1"/>
</dbReference>
<sequence>MLNNFERVQILSDALPFVQRFYGRTLVVKYGGSAMKNVHLKYKIIEDILFLSYIGIKVVIVHGGGPMINHWLKQVNIEPKFFNGIRVTDKDTMELVEMVLVGKVNKDLVNLLNCSSNLGVGLSGKDANLVVASSFFPDQKDNYTGKVQQINIEIINLLLSSGYIPVVASVASDLNGQSYNINADSVAGAIAESLNAEKLILLTDTPGIMLDINDSSSLIKHLNIRQLQNLKSQKVILGGMIPKVDCCIKALRNNVSSAHIIDGSVEHALLLEVLTSGGIGSMLVL</sequence>
<keyword evidence="7 8" id="KW-0067">ATP-binding</keyword>
<geneLocation type="plastid" evidence="10"/>
<dbReference type="AlphaFoldDB" id="A0A141SEW2"/>
<dbReference type="FunFam" id="3.40.1160.10:FF:000004">
    <property type="entry name" value="Acetylglutamate kinase"/>
    <property type="match status" value="1"/>
</dbReference>
<dbReference type="UniPathway" id="UPA00068">
    <property type="reaction ID" value="UER00107"/>
</dbReference>
<dbReference type="InterPro" id="IPR041727">
    <property type="entry name" value="NAGK-C"/>
</dbReference>
<comment type="catalytic activity">
    <reaction evidence="8">
        <text>N-acetyl-L-glutamate + ATP = N-acetyl-L-glutamyl 5-phosphate + ADP</text>
        <dbReference type="Rhea" id="RHEA:14629"/>
        <dbReference type="ChEBI" id="CHEBI:30616"/>
        <dbReference type="ChEBI" id="CHEBI:44337"/>
        <dbReference type="ChEBI" id="CHEBI:57936"/>
        <dbReference type="ChEBI" id="CHEBI:456216"/>
        <dbReference type="EC" id="2.7.2.8"/>
    </reaction>
</comment>
<protein>
    <recommendedName>
        <fullName evidence="8">Acetylglutamate kinase</fullName>
        <ecNumber evidence="8">2.7.2.8</ecNumber>
    </recommendedName>
    <alternativeName>
        <fullName evidence="8">N-acetyl-L-glutamate 5-phosphotransferase</fullName>
    </alternativeName>
    <alternativeName>
        <fullName evidence="8">NAG kinase</fullName>
        <shortName evidence="8">NAGK</shortName>
    </alternativeName>
</protein>
<keyword evidence="2 8" id="KW-0055">Arginine biosynthesis</keyword>
<evidence type="ECO:0000256" key="6">
    <source>
        <dbReference type="ARBA" id="ARBA00022777"/>
    </source>
</evidence>
<dbReference type="PANTHER" id="PTHR23342">
    <property type="entry name" value="N-ACETYLGLUTAMATE SYNTHASE"/>
    <property type="match status" value="1"/>
</dbReference>
<evidence type="ECO:0000256" key="3">
    <source>
        <dbReference type="ARBA" id="ARBA00022605"/>
    </source>
</evidence>
<dbReference type="SUPFAM" id="SSF53633">
    <property type="entry name" value="Carbamate kinase-like"/>
    <property type="match status" value="1"/>
</dbReference>
<dbReference type="HAMAP" id="MF_00082">
    <property type="entry name" value="ArgB"/>
    <property type="match status" value="1"/>
</dbReference>
<dbReference type="EMBL" id="KT266788">
    <property type="protein sequence ID" value="AMK96830.1"/>
    <property type="molecule type" value="Genomic_DNA"/>
</dbReference>
<dbReference type="PIRSF" id="PIRSF000728">
    <property type="entry name" value="NAGK"/>
    <property type="match status" value="1"/>
</dbReference>